<reference evidence="1" key="1">
    <citation type="submission" date="2023-07" db="EMBL/GenBank/DDBJ databases">
        <title>Mucosal microbiota of week-old chicken and adult hens.</title>
        <authorList>
            <person name="Volf J."/>
            <person name="Karasova D."/>
            <person name="Crhanova M."/>
            <person name="Faldynova M."/>
            <person name="Prikrylova H."/>
            <person name="Zeman M."/>
            <person name="Babak V."/>
            <person name="Rajova J."/>
            <person name="Rychlik I."/>
        </authorList>
    </citation>
    <scope>NUCLEOTIDE SEQUENCE</scope>
    <source>
        <strain evidence="1">ET902</strain>
    </source>
</reference>
<gene>
    <name evidence="1" type="ORF">Q5M86_02640</name>
</gene>
<organism evidence="1 2">
    <name type="scientific">Brachyspira innocens</name>
    <dbReference type="NCBI Taxonomy" id="13264"/>
    <lineage>
        <taxon>Bacteria</taxon>
        <taxon>Pseudomonadati</taxon>
        <taxon>Spirochaetota</taxon>
        <taxon>Spirochaetia</taxon>
        <taxon>Brachyspirales</taxon>
        <taxon>Brachyspiraceae</taxon>
        <taxon>Brachyspira</taxon>
    </lineage>
</organism>
<keyword evidence="2" id="KW-1185">Reference proteome</keyword>
<dbReference type="Proteomes" id="UP001175147">
    <property type="component" value="Unassembled WGS sequence"/>
</dbReference>
<name>A0ABT8YVN9_9SPIR</name>
<evidence type="ECO:0008006" key="3">
    <source>
        <dbReference type="Google" id="ProtNLM"/>
    </source>
</evidence>
<dbReference type="EMBL" id="JAUPBM010000018">
    <property type="protein sequence ID" value="MDO7019666.1"/>
    <property type="molecule type" value="Genomic_DNA"/>
</dbReference>
<accession>A0ABT8YVN9</accession>
<evidence type="ECO:0000313" key="1">
    <source>
        <dbReference type="EMBL" id="MDO7019666.1"/>
    </source>
</evidence>
<evidence type="ECO:0000313" key="2">
    <source>
        <dbReference type="Proteomes" id="UP001175147"/>
    </source>
</evidence>
<comment type="caution">
    <text evidence="1">The sequence shown here is derived from an EMBL/GenBank/DDBJ whole genome shotgun (WGS) entry which is preliminary data.</text>
</comment>
<dbReference type="RefSeq" id="WP_304384124.1">
    <property type="nucleotide sequence ID" value="NZ_JAUPBL010000002.1"/>
</dbReference>
<dbReference type="PROSITE" id="PS51257">
    <property type="entry name" value="PROKAR_LIPOPROTEIN"/>
    <property type="match status" value="1"/>
</dbReference>
<proteinExistence type="predicted"/>
<sequence>MKNIIFILVMILFLVSCQKEYKADSEYSVYEYETYISKLISNKDTLEFTSNFVLNLDDNIANTLKEMSLIYELTPVNIIESIKNRGALYQRIFSNNDDALCNYLPKDGGYYDVSITYKKYKDVILAQIEYPSFNKISENSIEFVAIYLNDKWSLLTINFLNI</sequence>
<protein>
    <recommendedName>
        <fullName evidence="3">Lipoprotein</fullName>
    </recommendedName>
</protein>